<organism evidence="7 8">
    <name type="scientific">Fulvimarina uroteuthidis</name>
    <dbReference type="NCBI Taxonomy" id="3098149"/>
    <lineage>
        <taxon>Bacteria</taxon>
        <taxon>Pseudomonadati</taxon>
        <taxon>Pseudomonadota</taxon>
        <taxon>Alphaproteobacteria</taxon>
        <taxon>Hyphomicrobiales</taxon>
        <taxon>Aurantimonadaceae</taxon>
        <taxon>Fulvimarina</taxon>
    </lineage>
</organism>
<dbReference type="Proteomes" id="UP001294412">
    <property type="component" value="Unassembled WGS sequence"/>
</dbReference>
<feature type="transmembrane region" description="Helical" evidence="6">
    <location>
        <begin position="336"/>
        <end position="355"/>
    </location>
</feature>
<dbReference type="EMBL" id="JAXLPB010000005">
    <property type="protein sequence ID" value="MDY8110467.1"/>
    <property type="molecule type" value="Genomic_DNA"/>
</dbReference>
<evidence type="ECO:0000313" key="8">
    <source>
        <dbReference type="Proteomes" id="UP001294412"/>
    </source>
</evidence>
<protein>
    <submittedName>
        <fullName evidence="7">LptF/LptG family permease</fullName>
    </submittedName>
</protein>
<keyword evidence="2" id="KW-1003">Cell membrane</keyword>
<comment type="subcellular location">
    <subcellularLocation>
        <location evidence="1">Cell membrane</location>
        <topology evidence="1">Multi-pass membrane protein</topology>
    </subcellularLocation>
</comment>
<reference evidence="7 8" key="1">
    <citation type="submission" date="2023-12" db="EMBL/GenBank/DDBJ databases">
        <title>Description of Novel Strain Fulvimarina sp. 2208YS6-2-32 isolated from Uroteuthis (Photololigo) edulis.</title>
        <authorList>
            <person name="Park J.-S."/>
        </authorList>
    </citation>
    <scope>NUCLEOTIDE SEQUENCE [LARGE SCALE GENOMIC DNA]</scope>
    <source>
        <strain evidence="7 8">2208YS6-2-32</strain>
    </source>
</reference>
<evidence type="ECO:0000256" key="5">
    <source>
        <dbReference type="ARBA" id="ARBA00023136"/>
    </source>
</evidence>
<feature type="transmembrane region" description="Helical" evidence="6">
    <location>
        <begin position="12"/>
        <end position="30"/>
    </location>
</feature>
<dbReference type="InterPro" id="IPR005495">
    <property type="entry name" value="LptG/LptF_permease"/>
</dbReference>
<name>A0ABU5I515_9HYPH</name>
<evidence type="ECO:0000256" key="4">
    <source>
        <dbReference type="ARBA" id="ARBA00022989"/>
    </source>
</evidence>
<feature type="transmembrane region" description="Helical" evidence="6">
    <location>
        <begin position="50"/>
        <end position="77"/>
    </location>
</feature>
<dbReference type="PANTHER" id="PTHR33529:SF6">
    <property type="entry name" value="YJGP_YJGQ FAMILY PERMEASE"/>
    <property type="match status" value="1"/>
</dbReference>
<feature type="transmembrane region" description="Helical" evidence="6">
    <location>
        <begin position="278"/>
        <end position="296"/>
    </location>
</feature>
<dbReference type="PANTHER" id="PTHR33529">
    <property type="entry name" value="SLR0882 PROTEIN-RELATED"/>
    <property type="match status" value="1"/>
</dbReference>
<accession>A0ABU5I515</accession>
<sequence>MTLLERYIFRRALISSAGALVSLSLIVWIVQALSRIDIVKTSASAAGNILWIALMLLPDLAAGVVPFAILIGAIQTLNGLNADSERAVISASGGSMMIVARPILLLGFLGGLLTLTVAHGLGPMASAGFYNGIRSINVDTITVFLRPGRFERVQSDLVLSVGESNGGTIKSLFIQDTRDPQLDLTYFAKEAAIIDNEESPVLMLFDGQLHRKERESGSISVIEFQTYAFDLADLKPATEERWTRTSEQSTLQLLTPDVNDPSYQRQPGRNVEELADRFTSWLYCIVFALWAVAVAGQPQTNRQASSAAMTFGLAGAIGLKALGFVTLSFVGDNPSSAVFVFAVPIVAAILDIVLIRRGLNFAQLAIVQTIVDWPRRISLMLGRRSKAGPADSAGRAGS</sequence>
<evidence type="ECO:0000313" key="7">
    <source>
        <dbReference type="EMBL" id="MDY8110467.1"/>
    </source>
</evidence>
<keyword evidence="5 6" id="KW-0472">Membrane</keyword>
<feature type="transmembrane region" description="Helical" evidence="6">
    <location>
        <begin position="98"/>
        <end position="121"/>
    </location>
</feature>
<evidence type="ECO:0000256" key="2">
    <source>
        <dbReference type="ARBA" id="ARBA00022475"/>
    </source>
</evidence>
<feature type="transmembrane region" description="Helical" evidence="6">
    <location>
        <begin position="308"/>
        <end position="330"/>
    </location>
</feature>
<dbReference type="RefSeq" id="WP_322188081.1">
    <property type="nucleotide sequence ID" value="NZ_JAXLPB010000005.1"/>
</dbReference>
<keyword evidence="3 6" id="KW-0812">Transmembrane</keyword>
<keyword evidence="4 6" id="KW-1133">Transmembrane helix</keyword>
<keyword evidence="8" id="KW-1185">Reference proteome</keyword>
<comment type="caution">
    <text evidence="7">The sequence shown here is derived from an EMBL/GenBank/DDBJ whole genome shotgun (WGS) entry which is preliminary data.</text>
</comment>
<dbReference type="Pfam" id="PF03739">
    <property type="entry name" value="LptF_LptG"/>
    <property type="match status" value="1"/>
</dbReference>
<gene>
    <name evidence="7" type="ORF">U0C82_15095</name>
</gene>
<evidence type="ECO:0000256" key="1">
    <source>
        <dbReference type="ARBA" id="ARBA00004651"/>
    </source>
</evidence>
<proteinExistence type="predicted"/>
<evidence type="ECO:0000256" key="3">
    <source>
        <dbReference type="ARBA" id="ARBA00022692"/>
    </source>
</evidence>
<evidence type="ECO:0000256" key="6">
    <source>
        <dbReference type="SAM" id="Phobius"/>
    </source>
</evidence>